<dbReference type="HOGENOM" id="CLU_017193_0_0_9"/>
<protein>
    <recommendedName>
        <fullName evidence="3">Peptidase C39-like domain-containing protein</fullName>
    </recommendedName>
</protein>
<organism evidence="1 2">
    <name type="scientific">Blautia hydrogenotrophica (strain DSM 10507 / JCM 14656 / S5a33)</name>
    <name type="common">Ruminococcus hydrogenotrophicus</name>
    <dbReference type="NCBI Taxonomy" id="476272"/>
    <lineage>
        <taxon>Bacteria</taxon>
        <taxon>Bacillati</taxon>
        <taxon>Bacillota</taxon>
        <taxon>Clostridia</taxon>
        <taxon>Lachnospirales</taxon>
        <taxon>Lachnospiraceae</taxon>
        <taxon>Blautia</taxon>
    </lineage>
</organism>
<accession>C0CSA4</accession>
<comment type="caution">
    <text evidence="1">The sequence shown here is derived from an EMBL/GenBank/DDBJ whole genome shotgun (WGS) entry which is preliminary data.</text>
</comment>
<gene>
    <name evidence="1" type="ORF">RUMHYD_03756</name>
</gene>
<sequence length="818" mass="93071">MKRFLKRAGILLGVFILGVIGTSLLMNNKMTDNRSEMNNPVLPEVMISVDDVLTNRMCGYYQKMQGDFMRDSITPLDASKKLTVVVNPYETRVESLSYEVRTTDGSKVIENKKLSSLAKEEGYLWADIELEKDLRMTQEYSLQITLETEEGPVYFYTRIVQRSGLNTKEYVAFVENFAKKCLDKGFSDDLGNYLETDSSSSGENFYQVDIHSSADLVTWGDLSPEIYQEGIPTIKDINETTGSISMEYLISAKDAQGYQELYFVKEFYRLRYTEERIRLLDFERTAEQIFSGSHIQVSDTGLMLGVTDRKVSYVSDKTGKSVAFVQQGDLWEYQIESNKIERIFSFRRGISESDFRDSRSDHNIKILRVSKSGNVDFILYGYMNRGVHEGCMGISVCHYNSDQNMVTEKAFIPSTESYDFLEQGLDKLCYMNKNNQLFMLSGGNLYQVDLAECSYEILQESIQEDCFAASETGACAAWAEEMSLYDSKTVVEMDFDEQKSRTIKAEKGQRIRVLGFMNEDLIYGLASEGNLNPDQNGNRTFAMDSIRIEGFDGTVKKEYQESGEYLTNVDISPTLMTLEISRKSGNSYQPVRKDNVMNNKKVSAKKVEVELLTSSRQGIQIRLAFEEPINNKDPLVVYSKMEMGEENQIDLEPTRPRSEVYYVYARGSLMGSYLEPARAIQAADENSGVVLNRAQQYVWERGNKKTKIQLNLADVPDAFQRGILDQDELQENLGEKGQVMDLSGCSLDSVLYEVSAQRPIVARTGEDTSVVIVGYDQYNTYLYDPVTKEMKPYGINDSTELFAKEGNVFFSYVENIKE</sequence>
<keyword evidence="2" id="KW-1185">Reference proteome</keyword>
<dbReference type="eggNOG" id="ENOG502Z8M5">
    <property type="taxonomic scope" value="Bacteria"/>
</dbReference>
<reference evidence="1 2" key="2">
    <citation type="submission" date="2009-02" db="EMBL/GenBank/DDBJ databases">
        <title>Draft genome sequence of Blautia hydrogenotrophica DSM 10507 (Ruminococcus hydrogenotrophicus DSM 10507).</title>
        <authorList>
            <person name="Sudarsanam P."/>
            <person name="Ley R."/>
            <person name="Guruge J."/>
            <person name="Turnbaugh P.J."/>
            <person name="Mahowald M."/>
            <person name="Liep D."/>
            <person name="Gordon J."/>
        </authorList>
    </citation>
    <scope>NUCLEOTIDE SEQUENCE [LARGE SCALE GENOMIC DNA]</scope>
    <source>
        <strain evidence="2">DSM 10507 / JCM 14656 / S5a33</strain>
    </source>
</reference>
<evidence type="ECO:0008006" key="3">
    <source>
        <dbReference type="Google" id="ProtNLM"/>
    </source>
</evidence>
<name>C0CSA4_BLAHS</name>
<dbReference type="RefSeq" id="WP_005952398.1">
    <property type="nucleotide sequence ID" value="NZ_CP136423.1"/>
</dbReference>
<reference evidence="1 2" key="1">
    <citation type="submission" date="2009-01" db="EMBL/GenBank/DDBJ databases">
        <authorList>
            <person name="Fulton L."/>
            <person name="Clifton S."/>
            <person name="Fulton B."/>
            <person name="Xu J."/>
            <person name="Minx P."/>
            <person name="Pepin K.H."/>
            <person name="Johnson M."/>
            <person name="Bhonagiri V."/>
            <person name="Nash W.E."/>
            <person name="Mardis E.R."/>
            <person name="Wilson R.K."/>
        </authorList>
    </citation>
    <scope>NUCLEOTIDE SEQUENCE [LARGE SCALE GENOMIC DNA]</scope>
    <source>
        <strain evidence="2">DSM 10507 / JCM 14656 / S5a33</strain>
    </source>
</reference>
<evidence type="ECO:0000313" key="2">
    <source>
        <dbReference type="Proteomes" id="UP000003100"/>
    </source>
</evidence>
<evidence type="ECO:0000313" key="1">
    <source>
        <dbReference type="EMBL" id="EEG47366.1"/>
    </source>
</evidence>
<proteinExistence type="predicted"/>
<dbReference type="AlphaFoldDB" id="C0CSA4"/>
<dbReference type="GeneID" id="86823117"/>
<dbReference type="Proteomes" id="UP000003100">
    <property type="component" value="Unassembled WGS sequence"/>
</dbReference>
<dbReference type="PATRIC" id="fig|476272.21.peg.439"/>
<dbReference type="EMBL" id="ACBZ01000200">
    <property type="protein sequence ID" value="EEG47366.1"/>
    <property type="molecule type" value="Genomic_DNA"/>
</dbReference>